<dbReference type="AlphaFoldDB" id="W7TNK7"/>
<sequence>MAGATDKRRAKVFFPVLLLLHANNISLSHAAFVRRFSILNASPRVMAVAPRHAASVPSYRVIRRAPMHRNESLARDVTITVSLADGRNFTFQDACPPTNHSLLHAEIDPEILSIRDPVFGTRFDMRTGNLRGMWCPQRWWARNLFEPAGLVLLSSSTTLKAEDEKSNKSKGNESA</sequence>
<dbReference type="EMBL" id="AZIL01001060">
    <property type="protein sequence ID" value="EWM25083.1"/>
    <property type="molecule type" value="Genomic_DNA"/>
</dbReference>
<name>W7TNK7_9STRA</name>
<proteinExistence type="predicted"/>
<comment type="caution">
    <text evidence="2">The sequence shown here is derived from an EMBL/GenBank/DDBJ whole genome shotgun (WGS) entry which is preliminary data.</text>
</comment>
<evidence type="ECO:0000256" key="1">
    <source>
        <dbReference type="SAM" id="SignalP"/>
    </source>
</evidence>
<protein>
    <submittedName>
        <fullName evidence="2">Uncharacterized protein</fullName>
    </submittedName>
</protein>
<feature type="signal peptide" evidence="1">
    <location>
        <begin position="1"/>
        <end position="30"/>
    </location>
</feature>
<feature type="chain" id="PRO_5004903732" evidence="1">
    <location>
        <begin position="31"/>
        <end position="175"/>
    </location>
</feature>
<evidence type="ECO:0000313" key="3">
    <source>
        <dbReference type="Proteomes" id="UP000019335"/>
    </source>
</evidence>
<dbReference type="Proteomes" id="UP000019335">
    <property type="component" value="Chromosome 12"/>
</dbReference>
<accession>W7TNK7</accession>
<organism evidence="2 3">
    <name type="scientific">Nannochloropsis gaditana</name>
    <dbReference type="NCBI Taxonomy" id="72520"/>
    <lineage>
        <taxon>Eukaryota</taxon>
        <taxon>Sar</taxon>
        <taxon>Stramenopiles</taxon>
        <taxon>Ochrophyta</taxon>
        <taxon>Eustigmatophyceae</taxon>
        <taxon>Eustigmatales</taxon>
        <taxon>Monodopsidaceae</taxon>
        <taxon>Nannochloropsis</taxon>
    </lineage>
</organism>
<gene>
    <name evidence="2" type="ORF">Naga_100098g20</name>
</gene>
<keyword evidence="1" id="KW-0732">Signal</keyword>
<keyword evidence="3" id="KW-1185">Reference proteome</keyword>
<reference evidence="2 3" key="1">
    <citation type="journal article" date="2014" name="Mol. Plant">
        <title>Chromosome Scale Genome Assembly and Transcriptome Profiling of Nannochloropsis gaditana in Nitrogen Depletion.</title>
        <authorList>
            <person name="Corteggiani Carpinelli E."/>
            <person name="Telatin A."/>
            <person name="Vitulo N."/>
            <person name="Forcato C."/>
            <person name="D'Angelo M."/>
            <person name="Schiavon R."/>
            <person name="Vezzi A."/>
            <person name="Giacometti G.M."/>
            <person name="Morosinotto T."/>
            <person name="Valle G."/>
        </authorList>
    </citation>
    <scope>NUCLEOTIDE SEQUENCE [LARGE SCALE GENOMIC DNA]</scope>
    <source>
        <strain evidence="2 3">B-31</strain>
    </source>
</reference>
<dbReference type="OrthoDB" id="423598at2759"/>
<evidence type="ECO:0000313" key="2">
    <source>
        <dbReference type="EMBL" id="EWM25083.1"/>
    </source>
</evidence>